<comment type="catalytic activity">
    <reaction evidence="15">
        <text>[GlcNAc-(1-&gt;4)-Mur2Ac(oyl-L-Ala-gamma-D-Glu-L-Lys-D-Ala-D-Ala)](n)-di-trans,octa-cis-undecaprenyl diphosphate + beta-D-GlcNAc-(1-&gt;4)-Mur2Ac(oyl-L-Ala-gamma-D-Glu-L-Lys-D-Ala-D-Ala)-di-trans,octa-cis-undecaprenyl diphosphate = [GlcNAc-(1-&gt;4)-Mur2Ac(oyl-L-Ala-gamma-D-Glu-L-Lys-D-Ala-D-Ala)](n+1)-di-trans,octa-cis-undecaprenyl diphosphate + di-trans,octa-cis-undecaprenyl diphosphate + H(+)</text>
        <dbReference type="Rhea" id="RHEA:23708"/>
        <dbReference type="Rhea" id="RHEA-COMP:9602"/>
        <dbReference type="Rhea" id="RHEA-COMP:9603"/>
        <dbReference type="ChEBI" id="CHEBI:15378"/>
        <dbReference type="ChEBI" id="CHEBI:58405"/>
        <dbReference type="ChEBI" id="CHEBI:60033"/>
        <dbReference type="ChEBI" id="CHEBI:78435"/>
        <dbReference type="EC" id="2.4.99.28"/>
    </reaction>
</comment>
<feature type="transmembrane region" description="Helical" evidence="17">
    <location>
        <begin position="198"/>
        <end position="216"/>
    </location>
</feature>
<dbReference type="EC" id="2.4.99.28" evidence="14"/>
<evidence type="ECO:0000256" key="14">
    <source>
        <dbReference type="ARBA" id="ARBA00044770"/>
    </source>
</evidence>
<evidence type="ECO:0000256" key="15">
    <source>
        <dbReference type="ARBA" id="ARBA00049902"/>
    </source>
</evidence>
<dbReference type="GO" id="GO:0032153">
    <property type="term" value="C:cell division site"/>
    <property type="evidence" value="ECO:0007669"/>
    <property type="project" value="TreeGrafter"/>
</dbReference>
<dbReference type="RefSeq" id="WP_136008873.1">
    <property type="nucleotide sequence ID" value="NZ_SRYZ01000002.1"/>
</dbReference>
<dbReference type="PANTHER" id="PTHR30474">
    <property type="entry name" value="CELL CYCLE PROTEIN"/>
    <property type="match status" value="1"/>
</dbReference>
<evidence type="ECO:0000256" key="13">
    <source>
        <dbReference type="ARBA" id="ARBA00041418"/>
    </source>
</evidence>
<reference evidence="18 19" key="1">
    <citation type="submission" date="2019-04" db="EMBL/GenBank/DDBJ databases">
        <title>Microbes associate with the intestines of laboratory mice.</title>
        <authorList>
            <person name="Navarre W."/>
            <person name="Wong E."/>
            <person name="Huang K."/>
            <person name="Tropini C."/>
            <person name="Ng K."/>
            <person name="Yu B."/>
        </authorList>
    </citation>
    <scope>NUCLEOTIDE SEQUENCE [LARGE SCALE GENOMIC DNA]</scope>
    <source>
        <strain evidence="18 19">NM69_E16B</strain>
    </source>
</reference>
<feature type="transmembrane region" description="Helical" evidence="17">
    <location>
        <begin position="328"/>
        <end position="353"/>
    </location>
</feature>
<dbReference type="Pfam" id="PF01098">
    <property type="entry name" value="FTSW_RODA_SPOVE"/>
    <property type="match status" value="1"/>
</dbReference>
<dbReference type="AlphaFoldDB" id="A0A4S2B5X5"/>
<dbReference type="PANTHER" id="PTHR30474:SF2">
    <property type="entry name" value="PEPTIDOGLYCAN GLYCOSYLTRANSFERASE FTSW-RELATED"/>
    <property type="match status" value="1"/>
</dbReference>
<evidence type="ECO:0000256" key="8">
    <source>
        <dbReference type="ARBA" id="ARBA00023136"/>
    </source>
</evidence>
<keyword evidence="3" id="KW-0808">Transferase</keyword>
<evidence type="ECO:0000256" key="17">
    <source>
        <dbReference type="SAM" id="Phobius"/>
    </source>
</evidence>
<evidence type="ECO:0000256" key="6">
    <source>
        <dbReference type="ARBA" id="ARBA00022984"/>
    </source>
</evidence>
<dbReference type="InterPro" id="IPR001182">
    <property type="entry name" value="FtsW/RodA"/>
</dbReference>
<dbReference type="GO" id="GO:0008955">
    <property type="term" value="F:peptidoglycan glycosyltransferase activity"/>
    <property type="evidence" value="ECO:0007669"/>
    <property type="project" value="UniProtKB-EC"/>
</dbReference>
<feature type="transmembrane region" description="Helical" evidence="17">
    <location>
        <begin position="50"/>
        <end position="67"/>
    </location>
</feature>
<feature type="transmembrane region" description="Helical" evidence="17">
    <location>
        <begin position="13"/>
        <end position="38"/>
    </location>
</feature>
<dbReference type="GO" id="GO:0009252">
    <property type="term" value="P:peptidoglycan biosynthetic process"/>
    <property type="evidence" value="ECO:0007669"/>
    <property type="project" value="UniProtKB-KW"/>
</dbReference>
<evidence type="ECO:0000313" key="19">
    <source>
        <dbReference type="Proteomes" id="UP000310532"/>
    </source>
</evidence>
<keyword evidence="4 17" id="KW-0812">Transmembrane</keyword>
<keyword evidence="7 17" id="KW-1133">Transmembrane helix</keyword>
<dbReference type="EMBL" id="SRYZ01000002">
    <property type="protein sequence ID" value="TGY09351.1"/>
    <property type="molecule type" value="Genomic_DNA"/>
</dbReference>
<organism evidence="18 19">
    <name type="scientific">Bacteroides muris</name>
    <name type="common">ex Afrizal et al. 2022</name>
    <dbReference type="NCBI Taxonomy" id="2516960"/>
    <lineage>
        <taxon>Bacteria</taxon>
        <taxon>Pseudomonadati</taxon>
        <taxon>Bacteroidota</taxon>
        <taxon>Bacteroidia</taxon>
        <taxon>Bacteroidales</taxon>
        <taxon>Bacteroidaceae</taxon>
        <taxon>Bacteroides</taxon>
    </lineage>
</organism>
<feature type="transmembrane region" description="Helical" evidence="17">
    <location>
        <begin position="373"/>
        <end position="391"/>
    </location>
</feature>
<dbReference type="GO" id="GO:0008360">
    <property type="term" value="P:regulation of cell shape"/>
    <property type="evidence" value="ECO:0007669"/>
    <property type="project" value="UniProtKB-KW"/>
</dbReference>
<evidence type="ECO:0000256" key="16">
    <source>
        <dbReference type="SAM" id="MobiDB-lite"/>
    </source>
</evidence>
<keyword evidence="2" id="KW-0328">Glycosyltransferase</keyword>
<dbReference type="Proteomes" id="UP000310532">
    <property type="component" value="Unassembled WGS sequence"/>
</dbReference>
<evidence type="ECO:0000256" key="2">
    <source>
        <dbReference type="ARBA" id="ARBA00022676"/>
    </source>
</evidence>
<comment type="similarity">
    <text evidence="11">Belongs to the SEDS family. FtsW subfamily.</text>
</comment>
<protein>
    <recommendedName>
        <fullName evidence="12">Probable peptidoglycan glycosyltransferase FtsW</fullName>
        <ecNumber evidence="14">2.4.99.28</ecNumber>
    </recommendedName>
    <alternativeName>
        <fullName evidence="13">Cell division protein FtsW</fullName>
    </alternativeName>
    <alternativeName>
        <fullName evidence="10">Cell wall polymerase</fullName>
    </alternativeName>
    <alternativeName>
        <fullName evidence="9">Peptidoglycan polymerase</fullName>
    </alternativeName>
</protein>
<keyword evidence="5" id="KW-0133">Cell shape</keyword>
<feature type="transmembrane region" description="Helical" evidence="17">
    <location>
        <begin position="79"/>
        <end position="104"/>
    </location>
</feature>
<evidence type="ECO:0000256" key="11">
    <source>
        <dbReference type="ARBA" id="ARBA00038053"/>
    </source>
</evidence>
<comment type="caution">
    <text evidence="18">The sequence shown here is derived from an EMBL/GenBank/DDBJ whole genome shotgun (WGS) entry which is preliminary data.</text>
</comment>
<evidence type="ECO:0000256" key="4">
    <source>
        <dbReference type="ARBA" id="ARBA00022692"/>
    </source>
</evidence>
<evidence type="ECO:0000256" key="12">
    <source>
        <dbReference type="ARBA" id="ARBA00041185"/>
    </source>
</evidence>
<evidence type="ECO:0000256" key="1">
    <source>
        <dbReference type="ARBA" id="ARBA00004141"/>
    </source>
</evidence>
<evidence type="ECO:0000313" key="18">
    <source>
        <dbReference type="EMBL" id="TGY09351.1"/>
    </source>
</evidence>
<keyword evidence="6" id="KW-0573">Peptidoglycan synthesis</keyword>
<evidence type="ECO:0000256" key="10">
    <source>
        <dbReference type="ARBA" id="ARBA00033270"/>
    </source>
</evidence>
<evidence type="ECO:0000256" key="3">
    <source>
        <dbReference type="ARBA" id="ARBA00022679"/>
    </source>
</evidence>
<sequence>MDLLKSIFKGDKVIWMIFLFLCLISIIEVFSASSTLVYQSGNHWGPITRHTIFLMIGTLFVVLFHNIPYKWFQGIPYLLFIPTLIFLIMLLVCNDLSIAGVLVIEKTNDAGRWIKLLGIQFQPSEFAKMTVMIATAYNLSRGQTEEGANPKAFKYIMGITGLFCLLIFPENFSTAALLFGVVYLMMFIGRIAAKKITILTSILLGIAVAGVLFLELTKDVDSRFLHRFDTWRTRIEKFVSSEEVPAAKFDIDRDAQVGHARIAMATSHILGKGPGNSVQRDFLSQAYSDFIFAIIVEELGLLPAAIVVLLYIILLIRAGRIAKKCNRTFPAFLVIGIALLLVTQAMFNMMVAVGLAPVTGQPLPLISRGGTSTIINCIYIGMILSVSRYTAKLEEQRMHDAQVSMLVDAGNTVPLEQPADSEAQTAAEPTAKALNNDTEFE</sequence>
<proteinExistence type="inferred from homology"/>
<keyword evidence="19" id="KW-1185">Reference proteome</keyword>
<comment type="subcellular location">
    <subcellularLocation>
        <location evidence="1">Membrane</location>
        <topology evidence="1">Multi-pass membrane protein</topology>
    </subcellularLocation>
</comment>
<gene>
    <name evidence="18" type="ORF">E5355_01465</name>
</gene>
<feature type="transmembrane region" description="Helical" evidence="17">
    <location>
        <begin position="290"/>
        <end position="316"/>
    </location>
</feature>
<keyword evidence="8 17" id="KW-0472">Membrane</keyword>
<evidence type="ECO:0000256" key="9">
    <source>
        <dbReference type="ARBA" id="ARBA00032370"/>
    </source>
</evidence>
<dbReference type="GO" id="GO:0015648">
    <property type="term" value="F:lipid-linked peptidoglycan transporter activity"/>
    <property type="evidence" value="ECO:0007669"/>
    <property type="project" value="TreeGrafter"/>
</dbReference>
<accession>A0A4S2B5X5</accession>
<dbReference type="GO" id="GO:0005886">
    <property type="term" value="C:plasma membrane"/>
    <property type="evidence" value="ECO:0007669"/>
    <property type="project" value="TreeGrafter"/>
</dbReference>
<evidence type="ECO:0000256" key="7">
    <source>
        <dbReference type="ARBA" id="ARBA00022989"/>
    </source>
</evidence>
<name>A0A4S2B5X5_9BACE</name>
<evidence type="ECO:0000256" key="5">
    <source>
        <dbReference type="ARBA" id="ARBA00022960"/>
    </source>
</evidence>
<feature type="region of interest" description="Disordered" evidence="16">
    <location>
        <begin position="417"/>
        <end position="441"/>
    </location>
</feature>
<dbReference type="GO" id="GO:0051301">
    <property type="term" value="P:cell division"/>
    <property type="evidence" value="ECO:0007669"/>
    <property type="project" value="InterPro"/>
</dbReference>